<keyword evidence="2" id="KW-0378">Hydrolase</keyword>
<protein>
    <submittedName>
        <fullName evidence="2">Alpha/beta hydrolase</fullName>
    </submittedName>
</protein>
<gene>
    <name evidence="2" type="ORF">CEP50_06165</name>
</gene>
<sequence length="288" mass="31862">MITRVVLDGGGFPLSGMLATPEGRRWHSLIVALHGSGMRAGYFDCRSRSGQSLLELAAELGWAVLALDRPGYGDSAEQLPEGQHLPDQAVALRTALGDFAERYSAQEERIFLLGHSFGGKLALTAAAECAWEGRLFGVAVSGCGHRYAVSPEELATIGGNENWWMNWGKLRLYPPGAFRLSEAVVAPVPSREVEEALAWQERFPRLAPAIRTSVRFTFAEHERWWLHEERAVRDLPEMLSSAHVTVDRQPHAGHNISLGCAARSYHLRVLSFFEECLLEREMVGEVSA</sequence>
<name>A0A2T0GYN3_ACTMO</name>
<dbReference type="AlphaFoldDB" id="A0A2T0GYN3"/>
<keyword evidence="3" id="KW-1185">Reference proteome</keyword>
<comment type="caution">
    <text evidence="2">The sequence shown here is derived from an EMBL/GenBank/DDBJ whole genome shotgun (WGS) entry which is preliminary data.</text>
</comment>
<dbReference type="EMBL" id="PVSR01000005">
    <property type="protein sequence ID" value="PRW64219.1"/>
    <property type="molecule type" value="Genomic_DNA"/>
</dbReference>
<evidence type="ECO:0000259" key="1">
    <source>
        <dbReference type="Pfam" id="PF12697"/>
    </source>
</evidence>
<evidence type="ECO:0000313" key="3">
    <source>
        <dbReference type="Proteomes" id="UP000239352"/>
    </source>
</evidence>
<dbReference type="RefSeq" id="WP_106112974.1">
    <property type="nucleotide sequence ID" value="NZ_PVSR01000005.1"/>
</dbReference>
<dbReference type="GO" id="GO:0016787">
    <property type="term" value="F:hydrolase activity"/>
    <property type="evidence" value="ECO:0007669"/>
    <property type="project" value="UniProtKB-KW"/>
</dbReference>
<feature type="domain" description="AB hydrolase-1" evidence="1">
    <location>
        <begin position="30"/>
        <end position="255"/>
    </location>
</feature>
<proteinExistence type="predicted"/>
<evidence type="ECO:0000313" key="2">
    <source>
        <dbReference type="EMBL" id="PRW64219.1"/>
    </source>
</evidence>
<organism evidence="2 3">
    <name type="scientific">Actinopolyspora mortivallis</name>
    <dbReference type="NCBI Taxonomy" id="33906"/>
    <lineage>
        <taxon>Bacteria</taxon>
        <taxon>Bacillati</taxon>
        <taxon>Actinomycetota</taxon>
        <taxon>Actinomycetes</taxon>
        <taxon>Actinopolysporales</taxon>
        <taxon>Actinopolysporaceae</taxon>
        <taxon>Actinopolyspora</taxon>
    </lineage>
</organism>
<dbReference type="SUPFAM" id="SSF53474">
    <property type="entry name" value="alpha/beta-Hydrolases"/>
    <property type="match status" value="1"/>
</dbReference>
<dbReference type="InterPro" id="IPR000073">
    <property type="entry name" value="AB_hydrolase_1"/>
</dbReference>
<dbReference type="InParanoid" id="A0A2T0GYN3"/>
<dbReference type="InterPro" id="IPR029058">
    <property type="entry name" value="AB_hydrolase_fold"/>
</dbReference>
<dbReference type="Gene3D" id="3.40.50.1820">
    <property type="entry name" value="alpha/beta hydrolase"/>
    <property type="match status" value="1"/>
</dbReference>
<dbReference type="Proteomes" id="UP000239352">
    <property type="component" value="Unassembled WGS sequence"/>
</dbReference>
<reference evidence="2 3" key="1">
    <citation type="submission" date="2018-03" db="EMBL/GenBank/DDBJ databases">
        <title>Actinopolyspora mortivallis from Sahara, screening for active biomolecules.</title>
        <authorList>
            <person name="Selama O."/>
            <person name="Wellington E.M.H."/>
            <person name="Hacene H."/>
        </authorList>
    </citation>
    <scope>NUCLEOTIDE SEQUENCE [LARGE SCALE GENOMIC DNA]</scope>
    <source>
        <strain evidence="2 3">M5A</strain>
    </source>
</reference>
<dbReference type="Pfam" id="PF12697">
    <property type="entry name" value="Abhydrolase_6"/>
    <property type="match status" value="1"/>
</dbReference>
<accession>A0A2T0GYN3</accession>